<keyword evidence="1" id="KW-1133">Transmembrane helix</keyword>
<name>A0A6J5W934_PRUAR</name>
<dbReference type="AlphaFoldDB" id="A0A6J5W934"/>
<gene>
    <name evidence="2" type="ORF">ORAREDHAP_LOCUS10268</name>
</gene>
<dbReference type="EMBL" id="CAEKKB010000001">
    <property type="protein sequence ID" value="CAB4298110.1"/>
    <property type="molecule type" value="Genomic_DNA"/>
</dbReference>
<keyword evidence="3" id="KW-1185">Reference proteome</keyword>
<accession>A0A6J5W934</accession>
<dbReference type="Proteomes" id="UP000507245">
    <property type="component" value="Unassembled WGS sequence"/>
</dbReference>
<organism evidence="2 3">
    <name type="scientific">Prunus armeniaca</name>
    <name type="common">Apricot</name>
    <name type="synonym">Armeniaca vulgaris</name>
    <dbReference type="NCBI Taxonomy" id="36596"/>
    <lineage>
        <taxon>Eukaryota</taxon>
        <taxon>Viridiplantae</taxon>
        <taxon>Streptophyta</taxon>
        <taxon>Embryophyta</taxon>
        <taxon>Tracheophyta</taxon>
        <taxon>Spermatophyta</taxon>
        <taxon>Magnoliopsida</taxon>
        <taxon>eudicotyledons</taxon>
        <taxon>Gunneridae</taxon>
        <taxon>Pentapetalae</taxon>
        <taxon>rosids</taxon>
        <taxon>fabids</taxon>
        <taxon>Rosales</taxon>
        <taxon>Rosaceae</taxon>
        <taxon>Amygdaloideae</taxon>
        <taxon>Amygdaleae</taxon>
        <taxon>Prunus</taxon>
    </lineage>
</organism>
<protein>
    <submittedName>
        <fullName evidence="2">Uncharacterized protein</fullName>
    </submittedName>
</protein>
<feature type="transmembrane region" description="Helical" evidence="1">
    <location>
        <begin position="30"/>
        <end position="50"/>
    </location>
</feature>
<keyword evidence="1" id="KW-0472">Membrane</keyword>
<reference evidence="3" key="1">
    <citation type="journal article" date="2020" name="Genome Biol.">
        <title>Gamete binning: chromosome-level and haplotype-resolved genome assembly enabled by high-throughput single-cell sequencing of gamete genomes.</title>
        <authorList>
            <person name="Campoy J.A."/>
            <person name="Sun H."/>
            <person name="Goel M."/>
            <person name="Jiao W.-B."/>
            <person name="Folz-Donahue K."/>
            <person name="Wang N."/>
            <person name="Rubio M."/>
            <person name="Liu C."/>
            <person name="Kukat C."/>
            <person name="Ruiz D."/>
            <person name="Huettel B."/>
            <person name="Schneeberger K."/>
        </authorList>
    </citation>
    <scope>NUCLEOTIDE SEQUENCE [LARGE SCALE GENOMIC DNA]</scope>
    <source>
        <strain evidence="3">cv. Rojo Pasion</strain>
    </source>
</reference>
<evidence type="ECO:0000313" key="3">
    <source>
        <dbReference type="Proteomes" id="UP000507245"/>
    </source>
</evidence>
<keyword evidence="1" id="KW-0812">Transmembrane</keyword>
<evidence type="ECO:0000313" key="2">
    <source>
        <dbReference type="EMBL" id="CAB4298110.1"/>
    </source>
</evidence>
<sequence length="65" mass="7347">MSFVARGCWCSPLGEVHDLPIRVGLVPVPIISWRVGFILGLCPWMLFWVMSWGGTIARQFQCILV</sequence>
<evidence type="ECO:0000256" key="1">
    <source>
        <dbReference type="SAM" id="Phobius"/>
    </source>
</evidence>
<proteinExistence type="predicted"/>